<dbReference type="Proteomes" id="UP000838878">
    <property type="component" value="Chromosome 2"/>
</dbReference>
<gene>
    <name evidence="1" type="ORF">BINO364_LOCUS6945</name>
</gene>
<evidence type="ECO:0000313" key="2">
    <source>
        <dbReference type="Proteomes" id="UP000838878"/>
    </source>
</evidence>
<evidence type="ECO:0000313" key="1">
    <source>
        <dbReference type="EMBL" id="CAH0720752.1"/>
    </source>
</evidence>
<feature type="non-terminal residue" evidence="1">
    <location>
        <position position="103"/>
    </location>
</feature>
<sequence length="103" mass="11308">MLKVIQSIMEKDMLYIEKVTEGPKLLTKLTKLTIRCGNRSGQVIPLVEREEFSAGECVPGGTAGWVSNKLDRCLGEIMNLLHTDGTNGCRGNLKGNSGRVRMT</sequence>
<keyword evidence="2" id="KW-1185">Reference proteome</keyword>
<reference evidence="1" key="1">
    <citation type="submission" date="2021-12" db="EMBL/GenBank/DDBJ databases">
        <authorList>
            <person name="Martin H S."/>
        </authorList>
    </citation>
    <scope>NUCLEOTIDE SEQUENCE</scope>
</reference>
<name>A0A8J9UW46_9NEOP</name>
<accession>A0A8J9UW46</accession>
<proteinExistence type="predicted"/>
<dbReference type="AlphaFoldDB" id="A0A8J9UW46"/>
<organism evidence="1 2">
    <name type="scientific">Brenthis ino</name>
    <name type="common">lesser marbled fritillary</name>
    <dbReference type="NCBI Taxonomy" id="405034"/>
    <lineage>
        <taxon>Eukaryota</taxon>
        <taxon>Metazoa</taxon>
        <taxon>Ecdysozoa</taxon>
        <taxon>Arthropoda</taxon>
        <taxon>Hexapoda</taxon>
        <taxon>Insecta</taxon>
        <taxon>Pterygota</taxon>
        <taxon>Neoptera</taxon>
        <taxon>Endopterygota</taxon>
        <taxon>Lepidoptera</taxon>
        <taxon>Glossata</taxon>
        <taxon>Ditrysia</taxon>
        <taxon>Papilionoidea</taxon>
        <taxon>Nymphalidae</taxon>
        <taxon>Heliconiinae</taxon>
        <taxon>Argynnini</taxon>
        <taxon>Brenthis</taxon>
    </lineage>
</organism>
<dbReference type="EMBL" id="OV170222">
    <property type="protein sequence ID" value="CAH0720752.1"/>
    <property type="molecule type" value="Genomic_DNA"/>
</dbReference>
<protein>
    <submittedName>
        <fullName evidence="1">Uncharacterized protein</fullName>
    </submittedName>
</protein>